<dbReference type="RefSeq" id="WP_071139067.1">
    <property type="nucleotide sequence ID" value="NZ_CP035282.1"/>
</dbReference>
<reference evidence="4" key="1">
    <citation type="submission" date="2019-01" db="EMBL/GenBank/DDBJ databases">
        <title>Draft genomes of a novel of Sporanaerobacter strains.</title>
        <authorList>
            <person name="Ma S."/>
        </authorList>
    </citation>
    <scope>NUCLEOTIDE SEQUENCE [LARGE SCALE GENOMIC DNA]</scope>
    <source>
        <strain evidence="4">NJN-17</strain>
    </source>
</reference>
<dbReference type="Gene3D" id="3.30.70.1880">
    <property type="entry name" value="Protein of unknown function DUF881"/>
    <property type="match status" value="1"/>
</dbReference>
<dbReference type="InterPro" id="IPR010273">
    <property type="entry name" value="DUF881"/>
</dbReference>
<dbReference type="Pfam" id="PF05949">
    <property type="entry name" value="DUF881"/>
    <property type="match status" value="1"/>
</dbReference>
<proteinExistence type="inferred from homology"/>
<evidence type="ECO:0000313" key="4">
    <source>
        <dbReference type="Proteomes" id="UP000287969"/>
    </source>
</evidence>
<comment type="similarity">
    <text evidence="1">Belongs to the UPF0749 family.</text>
</comment>
<feature type="signal peptide" evidence="2">
    <location>
        <begin position="1"/>
        <end position="26"/>
    </location>
</feature>
<organism evidence="3 4">
    <name type="scientific">Acidilutibacter cellobiosedens</name>
    <dbReference type="NCBI Taxonomy" id="2507161"/>
    <lineage>
        <taxon>Bacteria</taxon>
        <taxon>Bacillati</taxon>
        <taxon>Bacillota</taxon>
        <taxon>Tissierellia</taxon>
        <taxon>Tissierellales</taxon>
        <taxon>Acidilutibacteraceae</taxon>
        <taxon>Acidilutibacter</taxon>
    </lineage>
</organism>
<sequence>MGRLSKINVIFFVSCLSIGMALSMQAKQHLESYTPVTLKSIQVSKNDIAALNGEIGEMKELVEKKKKELSLVKSVDKGNKSIEELLTEEVSDAKAQSGYTDMEGPGIVIKMRDNQDKEIVGYSVDYDIIHDVDILNIFNDLRSAGAEAISINGQRIMSTSEIKCGGPIIRVNGKSVGTPFVIKAIGDPKLLYAAINAPNSYAYNLKNVFKIEVESRIEDSVEIPAYSKDVDYKFAKPEKEGE</sequence>
<dbReference type="KEGG" id="spoa:EQM13_11030"/>
<keyword evidence="2" id="KW-0732">Signal</keyword>
<feature type="chain" id="PRO_5019214755" evidence="2">
    <location>
        <begin position="27"/>
        <end position="242"/>
    </location>
</feature>
<protein>
    <submittedName>
        <fullName evidence="3">DUF881 domain-containing protein</fullName>
    </submittedName>
</protein>
<dbReference type="Proteomes" id="UP000287969">
    <property type="component" value="Chromosome"/>
</dbReference>
<evidence type="ECO:0000256" key="2">
    <source>
        <dbReference type="SAM" id="SignalP"/>
    </source>
</evidence>
<dbReference type="EMBL" id="CP035282">
    <property type="protein sequence ID" value="QAT62081.1"/>
    <property type="molecule type" value="Genomic_DNA"/>
</dbReference>
<dbReference type="PANTHER" id="PTHR37313">
    <property type="entry name" value="UPF0749 PROTEIN RV1825"/>
    <property type="match status" value="1"/>
</dbReference>
<dbReference type="PANTHER" id="PTHR37313:SF2">
    <property type="entry name" value="UPF0749 PROTEIN YLXX"/>
    <property type="match status" value="1"/>
</dbReference>
<gene>
    <name evidence="3" type="ORF">EQM13_11030</name>
</gene>
<accession>A0A410QDL5</accession>
<dbReference type="AlphaFoldDB" id="A0A410QDL5"/>
<evidence type="ECO:0000256" key="1">
    <source>
        <dbReference type="ARBA" id="ARBA00009108"/>
    </source>
</evidence>
<dbReference type="OrthoDB" id="9776196at2"/>
<keyword evidence="4" id="KW-1185">Reference proteome</keyword>
<name>A0A410QDL5_9FIRM</name>
<evidence type="ECO:0000313" key="3">
    <source>
        <dbReference type="EMBL" id="QAT62081.1"/>
    </source>
</evidence>